<reference evidence="1" key="1">
    <citation type="submission" date="2014-09" db="EMBL/GenBank/DDBJ databases">
        <authorList>
            <person name="Magalhaes I.L.F."/>
            <person name="Oliveira U."/>
            <person name="Santos F.R."/>
            <person name="Vidigal T.H.D.A."/>
            <person name="Brescovit A.D."/>
            <person name="Santos A.J."/>
        </authorList>
    </citation>
    <scope>NUCLEOTIDE SEQUENCE</scope>
    <source>
        <tissue evidence="1">Shoot tissue taken approximately 20 cm above the soil surface</tissue>
    </source>
</reference>
<organism evidence="1">
    <name type="scientific">Arundo donax</name>
    <name type="common">Giant reed</name>
    <name type="synonym">Donax arundinaceus</name>
    <dbReference type="NCBI Taxonomy" id="35708"/>
    <lineage>
        <taxon>Eukaryota</taxon>
        <taxon>Viridiplantae</taxon>
        <taxon>Streptophyta</taxon>
        <taxon>Embryophyta</taxon>
        <taxon>Tracheophyta</taxon>
        <taxon>Spermatophyta</taxon>
        <taxon>Magnoliopsida</taxon>
        <taxon>Liliopsida</taxon>
        <taxon>Poales</taxon>
        <taxon>Poaceae</taxon>
        <taxon>PACMAD clade</taxon>
        <taxon>Arundinoideae</taxon>
        <taxon>Arundineae</taxon>
        <taxon>Arundo</taxon>
    </lineage>
</organism>
<evidence type="ECO:0000313" key="1">
    <source>
        <dbReference type="EMBL" id="JAD45729.1"/>
    </source>
</evidence>
<reference evidence="1" key="2">
    <citation type="journal article" date="2015" name="Data Brief">
        <title>Shoot transcriptome of the giant reed, Arundo donax.</title>
        <authorList>
            <person name="Barrero R.A."/>
            <person name="Guerrero F.D."/>
            <person name="Moolhuijzen P."/>
            <person name="Goolsby J.A."/>
            <person name="Tidwell J."/>
            <person name="Bellgard S.E."/>
            <person name="Bellgard M.I."/>
        </authorList>
    </citation>
    <scope>NUCLEOTIDE SEQUENCE</scope>
    <source>
        <tissue evidence="1">Shoot tissue taken approximately 20 cm above the soil surface</tissue>
    </source>
</reference>
<proteinExistence type="predicted"/>
<sequence>MNSTGHLAA</sequence>
<protein>
    <submittedName>
        <fullName evidence="1">Uncharacterized protein</fullName>
    </submittedName>
</protein>
<name>A0A0A9A245_ARUDO</name>
<accession>A0A0A9A245</accession>
<dbReference type="EMBL" id="GBRH01252166">
    <property type="protein sequence ID" value="JAD45729.1"/>
    <property type="molecule type" value="Transcribed_RNA"/>
</dbReference>